<organism evidence="2 3">
    <name type="scientific">Paracoccus contaminans</name>
    <dbReference type="NCBI Taxonomy" id="1945662"/>
    <lineage>
        <taxon>Bacteria</taxon>
        <taxon>Pseudomonadati</taxon>
        <taxon>Pseudomonadota</taxon>
        <taxon>Alphaproteobacteria</taxon>
        <taxon>Rhodobacterales</taxon>
        <taxon>Paracoccaceae</taxon>
        <taxon>Paracoccus</taxon>
    </lineage>
</organism>
<dbReference type="AlphaFoldDB" id="A0A1W6CWA6"/>
<dbReference type="EMBL" id="CP020612">
    <property type="protein sequence ID" value="ARJ69147.1"/>
    <property type="molecule type" value="Genomic_DNA"/>
</dbReference>
<reference evidence="2 3" key="1">
    <citation type="submission" date="2017-03" db="EMBL/GenBank/DDBJ databases">
        <title>Genome sequence of Paracoccus contaminans isolated from a water microcosm.</title>
        <authorList>
            <person name="Aurass P."/>
            <person name="Karste S."/>
            <person name="Trost E."/>
            <person name="Glaeser S.P."/>
            <person name="Kaempfer P."/>
            <person name="Flieger A."/>
        </authorList>
    </citation>
    <scope>NUCLEOTIDE SEQUENCE [LARGE SCALE GENOMIC DNA]</scope>
    <source>
        <strain evidence="3">RKI 16-01929T\LMG 29738T\CCM 8701T\CIP 111112T</strain>
    </source>
</reference>
<feature type="transmembrane region" description="Helical" evidence="1">
    <location>
        <begin position="46"/>
        <end position="65"/>
    </location>
</feature>
<keyword evidence="3" id="KW-1185">Reference proteome</keyword>
<protein>
    <submittedName>
        <fullName evidence="2">Uncharacterized protein</fullName>
    </submittedName>
</protein>
<proteinExistence type="predicted"/>
<keyword evidence="1" id="KW-0812">Transmembrane</keyword>
<evidence type="ECO:0000313" key="3">
    <source>
        <dbReference type="Proteomes" id="UP000193017"/>
    </source>
</evidence>
<name>A0A1W6CWA6_9RHOB</name>
<evidence type="ECO:0000256" key="1">
    <source>
        <dbReference type="SAM" id="Phobius"/>
    </source>
</evidence>
<accession>A0A1W6CWA6</accession>
<keyword evidence="1" id="KW-1133">Transmembrane helix</keyword>
<sequence>MKQTRLMSLVEAVANVIVGYGVAVVTQTLIFQVFGLHTTLAQNLKMGAVFTVVSIARSFALRRLFERIRVANRSGDRGGHAEPAPPRR</sequence>
<dbReference type="OrthoDB" id="7361160at2"/>
<dbReference type="KEGG" id="pcon:B0A89_05400"/>
<dbReference type="Proteomes" id="UP000193017">
    <property type="component" value="Chromosome"/>
</dbReference>
<evidence type="ECO:0000313" key="2">
    <source>
        <dbReference type="EMBL" id="ARJ69147.1"/>
    </source>
</evidence>
<keyword evidence="1" id="KW-0472">Membrane</keyword>
<feature type="transmembrane region" description="Helical" evidence="1">
    <location>
        <begin position="12"/>
        <end position="34"/>
    </location>
</feature>
<dbReference type="InterPro" id="IPR055644">
    <property type="entry name" value="DUF7220"/>
</dbReference>
<dbReference type="STRING" id="1945662.B0A89_05400"/>
<dbReference type="Pfam" id="PF23858">
    <property type="entry name" value="DUF7220"/>
    <property type="match status" value="1"/>
</dbReference>
<gene>
    <name evidence="2" type="ORF">B0A89_05400</name>
</gene>